<reference evidence="1 2" key="1">
    <citation type="submission" date="2018-03" db="EMBL/GenBank/DDBJ databases">
        <title>Genome sequencing of Ottowia sp.</title>
        <authorList>
            <person name="Kim S.-J."/>
            <person name="Heo J."/>
            <person name="Kwon S.-W."/>
        </authorList>
    </citation>
    <scope>NUCLEOTIDE SEQUENCE [LARGE SCALE GENOMIC DNA]</scope>
    <source>
        <strain evidence="1 2">KADR8-3</strain>
    </source>
</reference>
<protein>
    <submittedName>
        <fullName evidence="1">Short chain dehydrogenase</fullName>
    </submittedName>
</protein>
<gene>
    <name evidence="1" type="ORF">C6570_04320</name>
</gene>
<accession>A0A2S0MCU3</accession>
<evidence type="ECO:0000313" key="1">
    <source>
        <dbReference type="EMBL" id="AVO33563.1"/>
    </source>
</evidence>
<name>A0A2S0MCU3_9BURK</name>
<dbReference type="EMBL" id="CP027666">
    <property type="protein sequence ID" value="AVO33563.1"/>
    <property type="molecule type" value="Genomic_DNA"/>
</dbReference>
<dbReference type="PRINTS" id="PR00081">
    <property type="entry name" value="GDHRDH"/>
</dbReference>
<dbReference type="CDD" id="cd05325">
    <property type="entry name" value="carb_red_sniffer_like_SDR_c"/>
    <property type="match status" value="1"/>
</dbReference>
<evidence type="ECO:0000313" key="2">
    <source>
        <dbReference type="Proteomes" id="UP000239709"/>
    </source>
</evidence>
<dbReference type="KEGG" id="otk:C6570_04320"/>
<dbReference type="NCBIfam" id="NF005403">
    <property type="entry name" value="PRK06953.1"/>
    <property type="match status" value="1"/>
</dbReference>
<organism evidence="1 2">
    <name type="scientific">Ottowia oryzae</name>
    <dbReference type="NCBI Taxonomy" id="2109914"/>
    <lineage>
        <taxon>Bacteria</taxon>
        <taxon>Pseudomonadati</taxon>
        <taxon>Pseudomonadota</taxon>
        <taxon>Betaproteobacteria</taxon>
        <taxon>Burkholderiales</taxon>
        <taxon>Comamonadaceae</taxon>
        <taxon>Ottowia</taxon>
    </lineage>
</organism>
<dbReference type="PANTHER" id="PTHR45458">
    <property type="entry name" value="SHORT-CHAIN DEHYDROGENASE/REDUCTASE SDR"/>
    <property type="match status" value="1"/>
</dbReference>
<dbReference type="Proteomes" id="UP000239709">
    <property type="component" value="Chromosome"/>
</dbReference>
<dbReference type="InterPro" id="IPR036291">
    <property type="entry name" value="NAD(P)-bd_dom_sf"/>
</dbReference>
<dbReference type="Gene3D" id="3.40.50.720">
    <property type="entry name" value="NAD(P)-binding Rossmann-like Domain"/>
    <property type="match status" value="1"/>
</dbReference>
<sequence length="223" mass="23270">MSTTLIIAASRGIGLELARQAIDAGERVIATARSETALAQLRELGAQALRLDVADVASVSGLAWQLDGEKIDTAWYVAGVICSRANATQPPTREQFDSVMHTNVLGAMQVIPQVVPLVESAGGRMAFISSAMGLIGEVGSSGAWLYRVSKAALNMAVKSAQASYPGATLVCLHPGWVQTDMGGSSAPVTAVQSAAGMRRVMAAVTPQDQGAFFSYDGQRASTW</sequence>
<dbReference type="InterPro" id="IPR002347">
    <property type="entry name" value="SDR_fam"/>
</dbReference>
<proteinExistence type="predicted"/>
<dbReference type="GO" id="GO:0016616">
    <property type="term" value="F:oxidoreductase activity, acting on the CH-OH group of donors, NAD or NADP as acceptor"/>
    <property type="evidence" value="ECO:0007669"/>
    <property type="project" value="TreeGrafter"/>
</dbReference>
<keyword evidence="2" id="KW-1185">Reference proteome</keyword>
<dbReference type="Pfam" id="PF00106">
    <property type="entry name" value="adh_short"/>
    <property type="match status" value="1"/>
</dbReference>
<dbReference type="AlphaFoldDB" id="A0A2S0MCU3"/>
<dbReference type="SUPFAM" id="SSF51735">
    <property type="entry name" value="NAD(P)-binding Rossmann-fold domains"/>
    <property type="match status" value="1"/>
</dbReference>
<dbReference type="OrthoDB" id="5786478at2"/>
<dbReference type="InterPro" id="IPR052184">
    <property type="entry name" value="SDR_enzymes"/>
</dbReference>
<dbReference type="PANTHER" id="PTHR45458:SF1">
    <property type="entry name" value="SHORT CHAIN DEHYDROGENASE"/>
    <property type="match status" value="1"/>
</dbReference>
<dbReference type="RefSeq" id="WP_106702126.1">
    <property type="nucleotide sequence ID" value="NZ_CP027666.1"/>
</dbReference>